<dbReference type="AlphaFoldDB" id="A0A9J5YAR7"/>
<proteinExistence type="predicted"/>
<gene>
    <name evidence="1" type="ORF">H5410_038466</name>
</gene>
<dbReference type="EMBL" id="JACXVP010000007">
    <property type="protein sequence ID" value="KAG5597234.1"/>
    <property type="molecule type" value="Genomic_DNA"/>
</dbReference>
<comment type="caution">
    <text evidence="1">The sequence shown here is derived from an EMBL/GenBank/DDBJ whole genome shotgun (WGS) entry which is preliminary data.</text>
</comment>
<dbReference type="Proteomes" id="UP000824120">
    <property type="component" value="Chromosome 7"/>
</dbReference>
<accession>A0A9J5YAR7</accession>
<evidence type="ECO:0000313" key="1">
    <source>
        <dbReference type="EMBL" id="KAG5597234.1"/>
    </source>
</evidence>
<organism evidence="1 2">
    <name type="scientific">Solanum commersonii</name>
    <name type="common">Commerson's wild potato</name>
    <name type="synonym">Commerson's nightshade</name>
    <dbReference type="NCBI Taxonomy" id="4109"/>
    <lineage>
        <taxon>Eukaryota</taxon>
        <taxon>Viridiplantae</taxon>
        <taxon>Streptophyta</taxon>
        <taxon>Embryophyta</taxon>
        <taxon>Tracheophyta</taxon>
        <taxon>Spermatophyta</taxon>
        <taxon>Magnoliopsida</taxon>
        <taxon>eudicotyledons</taxon>
        <taxon>Gunneridae</taxon>
        <taxon>Pentapetalae</taxon>
        <taxon>asterids</taxon>
        <taxon>lamiids</taxon>
        <taxon>Solanales</taxon>
        <taxon>Solanaceae</taxon>
        <taxon>Solanoideae</taxon>
        <taxon>Solaneae</taxon>
        <taxon>Solanum</taxon>
    </lineage>
</organism>
<reference evidence="1 2" key="1">
    <citation type="submission" date="2020-09" db="EMBL/GenBank/DDBJ databases">
        <title>De no assembly of potato wild relative species, Solanum commersonii.</title>
        <authorList>
            <person name="Cho K."/>
        </authorList>
    </citation>
    <scope>NUCLEOTIDE SEQUENCE [LARGE SCALE GENOMIC DNA]</scope>
    <source>
        <strain evidence="1">LZ3.2</strain>
        <tissue evidence="1">Leaf</tissue>
    </source>
</reference>
<keyword evidence="2" id="KW-1185">Reference proteome</keyword>
<evidence type="ECO:0000313" key="2">
    <source>
        <dbReference type="Proteomes" id="UP000824120"/>
    </source>
</evidence>
<protein>
    <submittedName>
        <fullName evidence="1">Uncharacterized protein</fullName>
    </submittedName>
</protein>
<name>A0A9J5YAR7_SOLCO</name>
<sequence length="91" mass="10260">MLYVLLSAIEFCKSDHLIYHKLNYSSLDRRPLLNKRHSINELLDVGTTACSAMILLPSILGSLTVPQDVIWNIDWKESETNARPGPALPLK</sequence>